<proteinExistence type="predicted"/>
<gene>
    <name evidence="2" type="ORF">TWF679_009076</name>
    <name evidence="1" type="ORF">TWF788_005316</name>
</gene>
<dbReference type="EMBL" id="WIWT01000060">
    <property type="protein sequence ID" value="KAF3206125.1"/>
    <property type="molecule type" value="Genomic_DNA"/>
</dbReference>
<evidence type="ECO:0000313" key="3">
    <source>
        <dbReference type="Proteomes" id="UP000479691"/>
    </source>
</evidence>
<dbReference type="EMBL" id="JAABOE010000247">
    <property type="protein sequence ID" value="KAF3157379.1"/>
    <property type="molecule type" value="Genomic_DNA"/>
</dbReference>
<accession>A0A6G1M325</accession>
<sequence length="400" mass="45317">MGLTCKSISHIAIPGLYSLCYFDFLLQEETYVISGPIEVTTANYLAYAKHHRAVRHLRINHQTCFRDRNLGVYPSGALGNPRLHNLRAPSKPVPNNPVSIFNKIGPLLPRFTALTTVDLRNHEYTPEAALRQIQTIQMILASCPSLKDLSIQINCDSQVKLLELNTLEAGHHPDQNYPRLTALIIQLTETCYDNNLEPVQNLLNSLCKLLHHSARTVKRLEFGFEVKRLVDDSDCSPWYWPLRGGQSWVRLDLPLVEAACLDMRQGGLSGLMISEYIHFDPTKVKTLRLTNAEKILDLIKEESVLYASKYLAKFTNVEVIEFWPLVDSTWLHGAFAARRSIENLKELRVLIDGLCLLPGSVRFSLLLEVINKYGSQHKAQVLNTTNPCGLFQDVVVVFQF</sequence>
<comment type="caution">
    <text evidence="1">The sequence shown here is derived from an EMBL/GenBank/DDBJ whole genome shotgun (WGS) entry which is preliminary data.</text>
</comment>
<dbReference type="Proteomes" id="UP000614610">
    <property type="component" value="Unassembled WGS sequence"/>
</dbReference>
<evidence type="ECO:0008006" key="4">
    <source>
        <dbReference type="Google" id="ProtNLM"/>
    </source>
</evidence>
<protein>
    <recommendedName>
        <fullName evidence="4">F-box domain-containing protein</fullName>
    </recommendedName>
</protein>
<dbReference type="AlphaFoldDB" id="A0A6G1M325"/>
<dbReference type="OrthoDB" id="5302806at2759"/>
<name>A0A6G1M325_ORBOL</name>
<dbReference type="Proteomes" id="UP000479691">
    <property type="component" value="Unassembled WGS sequence"/>
</dbReference>
<evidence type="ECO:0000313" key="2">
    <source>
        <dbReference type="EMBL" id="KAF3206125.1"/>
    </source>
</evidence>
<organism evidence="1 3">
    <name type="scientific">Orbilia oligospora</name>
    <name type="common">Nematode-trapping fungus</name>
    <name type="synonym">Arthrobotrys oligospora</name>
    <dbReference type="NCBI Taxonomy" id="2813651"/>
    <lineage>
        <taxon>Eukaryota</taxon>
        <taxon>Fungi</taxon>
        <taxon>Dikarya</taxon>
        <taxon>Ascomycota</taxon>
        <taxon>Pezizomycotina</taxon>
        <taxon>Orbiliomycetes</taxon>
        <taxon>Orbiliales</taxon>
        <taxon>Orbiliaceae</taxon>
        <taxon>Orbilia</taxon>
    </lineage>
</organism>
<evidence type="ECO:0000313" key="1">
    <source>
        <dbReference type="EMBL" id="KAF3157379.1"/>
    </source>
</evidence>
<reference evidence="1 3" key="1">
    <citation type="submission" date="2019-06" db="EMBL/GenBank/DDBJ databases">
        <authorList>
            <person name="Palmer J.M."/>
        </authorList>
    </citation>
    <scope>NUCLEOTIDE SEQUENCE [LARGE SCALE GENOMIC DNA]</scope>
    <source>
        <strain evidence="2">TWF679</strain>
        <strain evidence="1 3">TWF788</strain>
    </source>
</reference>